<evidence type="ECO:0000313" key="15">
    <source>
        <dbReference type="Proteomes" id="UP000256970"/>
    </source>
</evidence>
<protein>
    <recommendedName>
        <fullName evidence="12">Vitamin K epoxide reductase domain-containing protein</fullName>
    </recommendedName>
</protein>
<keyword evidence="5 11" id="KW-1133">Transmembrane helix</keyword>
<keyword evidence="8" id="KW-1015">Disulfide bond</keyword>
<proteinExistence type="inferred from homology"/>
<keyword evidence="15" id="KW-1185">Reference proteome</keyword>
<evidence type="ECO:0000259" key="12">
    <source>
        <dbReference type="SMART" id="SM00756"/>
    </source>
</evidence>
<dbReference type="EMBL" id="FNXT01001367">
    <property type="protein sequence ID" value="SZX79418.1"/>
    <property type="molecule type" value="Genomic_DNA"/>
</dbReference>
<keyword evidence="3 11" id="KW-0812">Transmembrane</keyword>
<evidence type="ECO:0000256" key="5">
    <source>
        <dbReference type="ARBA" id="ARBA00022989"/>
    </source>
</evidence>
<gene>
    <name evidence="13" type="ORF">BQ4739_LOCUS16600</name>
    <name evidence="14" type="ORF">BQ4739_LOCUS19694</name>
</gene>
<evidence type="ECO:0000256" key="8">
    <source>
        <dbReference type="ARBA" id="ARBA00023157"/>
    </source>
</evidence>
<sequence>MWPESSKGPPKPYPFSPLGTYTQGCSMAFTALRPSTTCLARPQRPHAAVPQARVTAAARRTVVRSTVVRNPLLCRSTEREADAPELQQAEAAGPPSASSSSSVEQQTAASTASSSSSSIFPYGVMAALASAGAAETLYLTASKLLNASVACPTSGCDAVLSSPYAQLFGVPLPLLGAATYTAVALAAGSAASAARSGHAVPGWLSSGLAAGVAGLAATSGYLMYILQSQLGGAPCVWCWASAGISGALLSCLVAGMDRRQMADAAGPGLGATAAALAVLYAGFGPLGGASSAAELELPYVSPQVTTESSQETLSLARRLREAGAVMYGAFWCSHCYDQKQEFGAAAMAEFPYVECFPQGWKKGVKIADACEAAGVKAFPTWVINGATTEGQLELPALQAALDAAQGAGAAGQEAASVAAAAAGQ</sequence>
<evidence type="ECO:0000256" key="7">
    <source>
        <dbReference type="ARBA" id="ARBA00023136"/>
    </source>
</evidence>
<dbReference type="GO" id="GO:0016020">
    <property type="term" value="C:membrane"/>
    <property type="evidence" value="ECO:0007669"/>
    <property type="project" value="UniProtKB-SubCell"/>
</dbReference>
<dbReference type="PANTHER" id="PTHR34573">
    <property type="entry name" value="VKC DOMAIN-CONTAINING PROTEIN"/>
    <property type="match status" value="1"/>
</dbReference>
<evidence type="ECO:0000313" key="13">
    <source>
        <dbReference type="EMBL" id="SZX76240.1"/>
    </source>
</evidence>
<feature type="transmembrane region" description="Helical" evidence="11">
    <location>
        <begin position="203"/>
        <end position="224"/>
    </location>
</feature>
<dbReference type="EMBL" id="FNXT01001251">
    <property type="protein sequence ID" value="SZX76240.1"/>
    <property type="molecule type" value="Genomic_DNA"/>
</dbReference>
<dbReference type="InterPro" id="IPR038354">
    <property type="entry name" value="VKOR_sf"/>
</dbReference>
<feature type="transmembrane region" description="Helical" evidence="11">
    <location>
        <begin position="264"/>
        <end position="283"/>
    </location>
</feature>
<keyword evidence="4" id="KW-0874">Quinone</keyword>
<dbReference type="SMART" id="SM00756">
    <property type="entry name" value="VKc"/>
    <property type="match status" value="1"/>
</dbReference>
<dbReference type="STRING" id="3088.A0A383WFV1"/>
<feature type="compositionally biased region" description="Low complexity" evidence="10">
    <location>
        <begin position="87"/>
        <end position="108"/>
    </location>
</feature>
<dbReference type="InterPro" id="IPR012932">
    <property type="entry name" value="VKOR"/>
</dbReference>
<dbReference type="Gene3D" id="3.40.30.10">
    <property type="entry name" value="Glutaredoxin"/>
    <property type="match status" value="1"/>
</dbReference>
<dbReference type="CDD" id="cd12916">
    <property type="entry name" value="VKOR_1"/>
    <property type="match status" value="1"/>
</dbReference>
<organism evidence="13 15">
    <name type="scientific">Tetradesmus obliquus</name>
    <name type="common">Green alga</name>
    <name type="synonym">Acutodesmus obliquus</name>
    <dbReference type="NCBI Taxonomy" id="3088"/>
    <lineage>
        <taxon>Eukaryota</taxon>
        <taxon>Viridiplantae</taxon>
        <taxon>Chlorophyta</taxon>
        <taxon>core chlorophytes</taxon>
        <taxon>Chlorophyceae</taxon>
        <taxon>CS clade</taxon>
        <taxon>Sphaeropleales</taxon>
        <taxon>Scenedesmaceae</taxon>
        <taxon>Tetradesmus</taxon>
    </lineage>
</organism>
<feature type="region of interest" description="Disordered" evidence="10">
    <location>
        <begin position="74"/>
        <end position="108"/>
    </location>
</feature>
<comment type="subcellular location">
    <subcellularLocation>
        <location evidence="1">Membrane</location>
        <topology evidence="1">Multi-pass membrane protein</topology>
    </subcellularLocation>
</comment>
<accession>A0A383WFV1</accession>
<dbReference type="GO" id="GO:0048038">
    <property type="term" value="F:quinone binding"/>
    <property type="evidence" value="ECO:0007669"/>
    <property type="project" value="UniProtKB-KW"/>
</dbReference>
<dbReference type="InterPro" id="IPR044698">
    <property type="entry name" value="VKOR/LTO1"/>
</dbReference>
<keyword evidence="6" id="KW-0560">Oxidoreductase</keyword>
<dbReference type="InterPro" id="IPR036249">
    <property type="entry name" value="Thioredoxin-like_sf"/>
</dbReference>
<comment type="similarity">
    <text evidence="2">Belongs to the VKOR family.</text>
</comment>
<keyword evidence="7 11" id="KW-0472">Membrane</keyword>
<evidence type="ECO:0000256" key="6">
    <source>
        <dbReference type="ARBA" id="ARBA00023002"/>
    </source>
</evidence>
<evidence type="ECO:0000256" key="4">
    <source>
        <dbReference type="ARBA" id="ARBA00022719"/>
    </source>
</evidence>
<dbReference type="Gene3D" id="1.20.1440.130">
    <property type="entry name" value="VKOR domain"/>
    <property type="match status" value="1"/>
</dbReference>
<evidence type="ECO:0000313" key="14">
    <source>
        <dbReference type="EMBL" id="SZX79418.1"/>
    </source>
</evidence>
<evidence type="ECO:0000256" key="2">
    <source>
        <dbReference type="ARBA" id="ARBA00006214"/>
    </source>
</evidence>
<name>A0A383WFV1_TETOB</name>
<evidence type="ECO:0000256" key="3">
    <source>
        <dbReference type="ARBA" id="ARBA00022692"/>
    </source>
</evidence>
<evidence type="ECO:0000256" key="11">
    <source>
        <dbReference type="SAM" id="Phobius"/>
    </source>
</evidence>
<dbReference type="AlphaFoldDB" id="A0A383WFV1"/>
<dbReference type="Pfam" id="PF07884">
    <property type="entry name" value="VKOR"/>
    <property type="match status" value="1"/>
</dbReference>
<dbReference type="Proteomes" id="UP000256970">
    <property type="component" value="Unassembled WGS sequence"/>
</dbReference>
<reference evidence="13 15" key="1">
    <citation type="submission" date="2016-10" db="EMBL/GenBank/DDBJ databases">
        <authorList>
            <person name="Cai Z."/>
        </authorList>
    </citation>
    <scope>NUCLEOTIDE SEQUENCE [LARGE SCALE GENOMIC DNA]</scope>
</reference>
<evidence type="ECO:0000256" key="9">
    <source>
        <dbReference type="ARBA" id="ARBA00023284"/>
    </source>
</evidence>
<evidence type="ECO:0000256" key="10">
    <source>
        <dbReference type="SAM" id="MobiDB-lite"/>
    </source>
</evidence>
<dbReference type="GO" id="GO:0016491">
    <property type="term" value="F:oxidoreductase activity"/>
    <property type="evidence" value="ECO:0007669"/>
    <property type="project" value="UniProtKB-KW"/>
</dbReference>
<feature type="transmembrane region" description="Helical" evidence="11">
    <location>
        <begin position="230"/>
        <end position="252"/>
    </location>
</feature>
<feature type="domain" description="Vitamin K epoxide reductase" evidence="12">
    <location>
        <begin position="118"/>
        <end position="256"/>
    </location>
</feature>
<feature type="transmembrane region" description="Helical" evidence="11">
    <location>
        <begin position="170"/>
        <end position="191"/>
    </location>
</feature>
<keyword evidence="9" id="KW-0676">Redox-active center</keyword>
<dbReference type="PANTHER" id="PTHR34573:SF1">
    <property type="entry name" value="VITAMIN K EPOXIDE REDUCTASE DOMAIN-CONTAINING PROTEIN"/>
    <property type="match status" value="1"/>
</dbReference>
<evidence type="ECO:0000256" key="1">
    <source>
        <dbReference type="ARBA" id="ARBA00004141"/>
    </source>
</evidence>
<dbReference type="SUPFAM" id="SSF52833">
    <property type="entry name" value="Thioredoxin-like"/>
    <property type="match status" value="1"/>
</dbReference>